<dbReference type="AlphaFoldDB" id="F4PPB9"/>
<dbReference type="RefSeq" id="XP_004360083.1">
    <property type="nucleotide sequence ID" value="XM_004360026.1"/>
</dbReference>
<feature type="transmembrane region" description="Helical" evidence="1">
    <location>
        <begin position="48"/>
        <end position="69"/>
    </location>
</feature>
<keyword evidence="1" id="KW-0812">Transmembrane</keyword>
<evidence type="ECO:0000313" key="3">
    <source>
        <dbReference type="Proteomes" id="UP000007797"/>
    </source>
</evidence>
<name>F4PPB9_CACFS</name>
<dbReference type="GeneID" id="14874778"/>
<evidence type="ECO:0008006" key="4">
    <source>
        <dbReference type="Google" id="ProtNLM"/>
    </source>
</evidence>
<dbReference type="EMBL" id="GL883009">
    <property type="protein sequence ID" value="EGG22232.1"/>
    <property type="molecule type" value="Genomic_DNA"/>
</dbReference>
<accession>F4PPB9</accession>
<organism evidence="2 3">
    <name type="scientific">Cavenderia fasciculata</name>
    <name type="common">Slime mold</name>
    <name type="synonym">Dictyostelium fasciculatum</name>
    <dbReference type="NCBI Taxonomy" id="261658"/>
    <lineage>
        <taxon>Eukaryota</taxon>
        <taxon>Amoebozoa</taxon>
        <taxon>Evosea</taxon>
        <taxon>Eumycetozoa</taxon>
        <taxon>Dictyostelia</taxon>
        <taxon>Acytosteliales</taxon>
        <taxon>Cavenderiaceae</taxon>
        <taxon>Cavenderia</taxon>
    </lineage>
</organism>
<evidence type="ECO:0000313" key="2">
    <source>
        <dbReference type="EMBL" id="EGG22232.1"/>
    </source>
</evidence>
<dbReference type="Proteomes" id="UP000007797">
    <property type="component" value="Unassembled WGS sequence"/>
</dbReference>
<reference evidence="3" key="1">
    <citation type="journal article" date="2011" name="Genome Res.">
        <title>Phylogeny-wide analysis of social amoeba genomes highlights ancient origins for complex intercellular communication.</title>
        <authorList>
            <person name="Heidel A.J."/>
            <person name="Lawal H.M."/>
            <person name="Felder M."/>
            <person name="Schilde C."/>
            <person name="Helps N.R."/>
            <person name="Tunggal B."/>
            <person name="Rivero F."/>
            <person name="John U."/>
            <person name="Schleicher M."/>
            <person name="Eichinger L."/>
            <person name="Platzer M."/>
            <person name="Noegel A.A."/>
            <person name="Schaap P."/>
            <person name="Gloeckner G."/>
        </authorList>
    </citation>
    <scope>NUCLEOTIDE SEQUENCE [LARGE SCALE GENOMIC DNA]</scope>
    <source>
        <strain evidence="3">SH3</strain>
    </source>
</reference>
<gene>
    <name evidence="2" type="ORF">DFA_04350</name>
</gene>
<keyword evidence="1" id="KW-1133">Transmembrane helix</keyword>
<sequence>MSLSKFNSISPFKSIDINPSSIIQSLQEKIRYDKIGERVLNRLSNLSIIDMIACTFFIGYGSIIAYGYLDAGNEISKWDDEEEIYSVFEAMERNSSIPSKVLGHLRDLDQILMCLELNKRFAKKVASNKRLSSKIISSIMTALIPITNFMDDTQDENAYMLMDKFVLLVQNILEIMFRYCDIDQIPLNTMVDTLQFDVSVALKMFYLLAISLAILDRPKQVVVLCPENTLRVFTTLIDMQLDMGYPHIRLAASVLANYESSTSAVTKPINPHKSLAVKLFGPKIFIHWEEKLSIVALSAVCVGTKLVSPTMMAIHLLRRSIPARSLTYQFNNFFTRSLAVFGGMVIPDVCEFLSQSYRSYIAGYASVYLIPGTIIMFIISNRNTTRSQIYEQITSENKQRRQTLN</sequence>
<evidence type="ECO:0000256" key="1">
    <source>
        <dbReference type="SAM" id="Phobius"/>
    </source>
</evidence>
<keyword evidence="3" id="KW-1185">Reference proteome</keyword>
<protein>
    <recommendedName>
        <fullName evidence="4">Transmembrane protein</fullName>
    </recommendedName>
</protein>
<feature type="transmembrane region" description="Helical" evidence="1">
    <location>
        <begin position="292"/>
        <end position="317"/>
    </location>
</feature>
<dbReference type="KEGG" id="dfa:DFA_04350"/>
<proteinExistence type="predicted"/>
<keyword evidence="1" id="KW-0472">Membrane</keyword>
<feature type="transmembrane region" description="Helical" evidence="1">
    <location>
        <begin position="360"/>
        <end position="379"/>
    </location>
</feature>